<dbReference type="AlphaFoldDB" id="F4WXU8"/>
<dbReference type="eggNOG" id="ENOG502T2YB">
    <property type="taxonomic scope" value="Eukaryota"/>
</dbReference>
<evidence type="ECO:0000313" key="1">
    <source>
        <dbReference type="EMBL" id="EGI60971.1"/>
    </source>
</evidence>
<organism evidence="2">
    <name type="scientific">Acromyrmex echinatior</name>
    <name type="common">Panamanian leafcutter ant</name>
    <name type="synonym">Acromyrmex octospinosus echinatior</name>
    <dbReference type="NCBI Taxonomy" id="103372"/>
    <lineage>
        <taxon>Eukaryota</taxon>
        <taxon>Metazoa</taxon>
        <taxon>Ecdysozoa</taxon>
        <taxon>Arthropoda</taxon>
        <taxon>Hexapoda</taxon>
        <taxon>Insecta</taxon>
        <taxon>Pterygota</taxon>
        <taxon>Neoptera</taxon>
        <taxon>Endopterygota</taxon>
        <taxon>Hymenoptera</taxon>
        <taxon>Apocrita</taxon>
        <taxon>Aculeata</taxon>
        <taxon>Formicoidea</taxon>
        <taxon>Formicidae</taxon>
        <taxon>Myrmicinae</taxon>
        <taxon>Acromyrmex</taxon>
    </lineage>
</organism>
<feature type="non-terminal residue" evidence="1">
    <location>
        <position position="81"/>
    </location>
</feature>
<gene>
    <name evidence="1" type="ORF">G5I_10788</name>
</gene>
<dbReference type="Pfam" id="PF03564">
    <property type="entry name" value="DUF1759"/>
    <property type="match status" value="1"/>
</dbReference>
<dbReference type="Proteomes" id="UP000007755">
    <property type="component" value="Unassembled WGS sequence"/>
</dbReference>
<sequence length="81" mass="9491">LPRFDGKIEDWKAFSDSFRSIIHVRSQLSDVEKFQYLVSSISGDAAKIIESIELRSQNYSTTWELLLSRYDDPRSLKKKHI</sequence>
<reference evidence="1" key="1">
    <citation type="submission" date="2011-02" db="EMBL/GenBank/DDBJ databases">
        <title>The genome of the leaf-cutting ant Acromyrmex echinatior suggests key adaptations to social evolution and fungus farming.</title>
        <authorList>
            <person name="Nygaard S."/>
            <person name="Zhang G."/>
        </authorList>
    </citation>
    <scope>NUCLEOTIDE SEQUENCE</scope>
</reference>
<dbReference type="InterPro" id="IPR005312">
    <property type="entry name" value="DUF1759"/>
</dbReference>
<protein>
    <submittedName>
        <fullName evidence="1">Uncharacterized protein</fullName>
    </submittedName>
</protein>
<feature type="non-terminal residue" evidence="1">
    <location>
        <position position="1"/>
    </location>
</feature>
<dbReference type="OrthoDB" id="7553315at2759"/>
<evidence type="ECO:0000313" key="2">
    <source>
        <dbReference type="Proteomes" id="UP000007755"/>
    </source>
</evidence>
<keyword evidence="2" id="KW-1185">Reference proteome</keyword>
<dbReference type="InParanoid" id="F4WXU8"/>
<proteinExistence type="predicted"/>
<dbReference type="PANTHER" id="PTHR22954:SF3">
    <property type="entry name" value="PROTEIN CBG08539"/>
    <property type="match status" value="1"/>
</dbReference>
<dbReference type="PANTHER" id="PTHR22954">
    <property type="entry name" value="RETROVIRAL PROTEASE-RELATED"/>
    <property type="match status" value="1"/>
</dbReference>
<dbReference type="EMBL" id="GL888432">
    <property type="protein sequence ID" value="EGI60971.1"/>
    <property type="molecule type" value="Genomic_DNA"/>
</dbReference>
<accession>F4WXU8</accession>
<name>F4WXU8_ACREC</name>